<accession>A0AAD6VFL6</accession>
<dbReference type="Proteomes" id="UP001219525">
    <property type="component" value="Unassembled WGS sequence"/>
</dbReference>
<reference evidence="2" key="1">
    <citation type="submission" date="2023-03" db="EMBL/GenBank/DDBJ databases">
        <title>Massive genome expansion in bonnet fungi (Mycena s.s.) driven by repeated elements and novel gene families across ecological guilds.</title>
        <authorList>
            <consortium name="Lawrence Berkeley National Laboratory"/>
            <person name="Harder C.B."/>
            <person name="Miyauchi S."/>
            <person name="Viragh M."/>
            <person name="Kuo A."/>
            <person name="Thoen E."/>
            <person name="Andreopoulos B."/>
            <person name="Lu D."/>
            <person name="Skrede I."/>
            <person name="Drula E."/>
            <person name="Henrissat B."/>
            <person name="Morin E."/>
            <person name="Kohler A."/>
            <person name="Barry K."/>
            <person name="LaButti K."/>
            <person name="Morin E."/>
            <person name="Salamov A."/>
            <person name="Lipzen A."/>
            <person name="Mereny Z."/>
            <person name="Hegedus B."/>
            <person name="Baldrian P."/>
            <person name="Stursova M."/>
            <person name="Weitz H."/>
            <person name="Taylor A."/>
            <person name="Grigoriev I.V."/>
            <person name="Nagy L.G."/>
            <person name="Martin F."/>
            <person name="Kauserud H."/>
        </authorList>
    </citation>
    <scope>NUCLEOTIDE SEQUENCE</scope>
    <source>
        <strain evidence="2">9144</strain>
    </source>
</reference>
<evidence type="ECO:0000256" key="1">
    <source>
        <dbReference type="SAM" id="MobiDB-lite"/>
    </source>
</evidence>
<organism evidence="2 3">
    <name type="scientific">Mycena pura</name>
    <dbReference type="NCBI Taxonomy" id="153505"/>
    <lineage>
        <taxon>Eukaryota</taxon>
        <taxon>Fungi</taxon>
        <taxon>Dikarya</taxon>
        <taxon>Basidiomycota</taxon>
        <taxon>Agaricomycotina</taxon>
        <taxon>Agaricomycetes</taxon>
        <taxon>Agaricomycetidae</taxon>
        <taxon>Agaricales</taxon>
        <taxon>Marasmiineae</taxon>
        <taxon>Mycenaceae</taxon>
        <taxon>Mycena</taxon>
    </lineage>
</organism>
<protein>
    <submittedName>
        <fullName evidence="2">Uncharacterized protein</fullName>
    </submittedName>
</protein>
<keyword evidence="3" id="KW-1185">Reference proteome</keyword>
<feature type="region of interest" description="Disordered" evidence="1">
    <location>
        <begin position="151"/>
        <end position="188"/>
    </location>
</feature>
<evidence type="ECO:0000313" key="2">
    <source>
        <dbReference type="EMBL" id="KAJ7210536.1"/>
    </source>
</evidence>
<dbReference type="EMBL" id="JARJCW010000028">
    <property type="protein sequence ID" value="KAJ7210536.1"/>
    <property type="molecule type" value="Genomic_DNA"/>
</dbReference>
<feature type="region of interest" description="Disordered" evidence="1">
    <location>
        <begin position="1"/>
        <end position="43"/>
    </location>
</feature>
<sequence length="188" mass="19771">MSPTSSHTPLPAGGPNNVSWPAFPSPPGPSGSSSRFPSAPGYPRQSDSLASLISAYAGLTDHMFVRRGGNCGCLNDVACYNVVLELSLRLRKAADVLARSPSHSSCPSDCTLNTHISDLDMFAKNMLLDRDIPNYGSLSMPPGGGLNRGHGFGYATASGSPSTDENGHGWNGGDSESFMSWAPQRKNQ</sequence>
<comment type="caution">
    <text evidence="2">The sequence shown here is derived from an EMBL/GenBank/DDBJ whole genome shotgun (WGS) entry which is preliminary data.</text>
</comment>
<gene>
    <name evidence="2" type="ORF">GGX14DRAFT_625977</name>
</gene>
<evidence type="ECO:0000313" key="3">
    <source>
        <dbReference type="Proteomes" id="UP001219525"/>
    </source>
</evidence>
<feature type="compositionally biased region" description="Low complexity" evidence="1">
    <location>
        <begin position="30"/>
        <end position="39"/>
    </location>
</feature>
<proteinExistence type="predicted"/>
<name>A0AAD6VFL6_9AGAR</name>
<dbReference type="AlphaFoldDB" id="A0AAD6VFL6"/>